<evidence type="ECO:0000256" key="9">
    <source>
        <dbReference type="ARBA" id="ARBA00037998"/>
    </source>
</evidence>
<dbReference type="KEGG" id="vab:WPS_13770"/>
<dbReference type="GO" id="GO:0005886">
    <property type="term" value="C:plasma membrane"/>
    <property type="evidence" value="ECO:0007669"/>
    <property type="project" value="UniProtKB-SubCell"/>
</dbReference>
<comment type="similarity">
    <text evidence="9">Belongs to the binding-protein-dependent transport system permease family. LivHM subfamily.</text>
</comment>
<feature type="transmembrane region" description="Helical" evidence="10">
    <location>
        <begin position="92"/>
        <end position="113"/>
    </location>
</feature>
<keyword evidence="8 10" id="KW-0472">Membrane</keyword>
<dbReference type="GO" id="GO:0015188">
    <property type="term" value="F:L-isoleucine transmembrane transporter activity"/>
    <property type="evidence" value="ECO:0007669"/>
    <property type="project" value="TreeGrafter"/>
</dbReference>
<dbReference type="GO" id="GO:0042941">
    <property type="term" value="P:D-alanine transmembrane transport"/>
    <property type="evidence" value="ECO:0007669"/>
    <property type="project" value="TreeGrafter"/>
</dbReference>
<dbReference type="GO" id="GO:0005304">
    <property type="term" value="F:L-valine transmembrane transporter activity"/>
    <property type="evidence" value="ECO:0007669"/>
    <property type="project" value="TreeGrafter"/>
</dbReference>
<evidence type="ECO:0000256" key="1">
    <source>
        <dbReference type="ARBA" id="ARBA00004651"/>
    </source>
</evidence>
<dbReference type="PANTHER" id="PTHR11795:SF371">
    <property type="entry name" value="HIGH-AFFINITY BRANCHED-CHAIN AMINO ACID TRANSPORT SYSTEM PERMEASE PROTEIN LIVH"/>
    <property type="match status" value="1"/>
</dbReference>
<dbReference type="Proteomes" id="UP001317532">
    <property type="component" value="Chromosome"/>
</dbReference>
<evidence type="ECO:0000313" key="12">
    <source>
        <dbReference type="Proteomes" id="UP001317532"/>
    </source>
</evidence>
<dbReference type="GO" id="GO:0015192">
    <property type="term" value="F:L-phenylalanine transmembrane transporter activity"/>
    <property type="evidence" value="ECO:0007669"/>
    <property type="project" value="TreeGrafter"/>
</dbReference>
<keyword evidence="2" id="KW-0813">Transport</keyword>
<keyword evidence="6" id="KW-0029">Amino-acid transport</keyword>
<evidence type="ECO:0000256" key="3">
    <source>
        <dbReference type="ARBA" id="ARBA00022475"/>
    </source>
</evidence>
<keyword evidence="5 10" id="KW-0812">Transmembrane</keyword>
<accession>A0AAN2C9K0</accession>
<evidence type="ECO:0000256" key="8">
    <source>
        <dbReference type="ARBA" id="ARBA00023136"/>
    </source>
</evidence>
<dbReference type="GO" id="GO:1903806">
    <property type="term" value="P:L-isoleucine import across plasma membrane"/>
    <property type="evidence" value="ECO:0007669"/>
    <property type="project" value="TreeGrafter"/>
</dbReference>
<name>A0AAN2C9K0_UNVUL</name>
<evidence type="ECO:0000256" key="10">
    <source>
        <dbReference type="SAM" id="Phobius"/>
    </source>
</evidence>
<dbReference type="Pfam" id="PF02653">
    <property type="entry name" value="BPD_transp_2"/>
    <property type="match status" value="1"/>
</dbReference>
<gene>
    <name evidence="11" type="primary">livH</name>
    <name evidence="11" type="ORF">WPS_13770</name>
</gene>
<comment type="subcellular location">
    <subcellularLocation>
        <location evidence="1">Cell membrane</location>
        <topology evidence="1">Multi-pass membrane protein</topology>
    </subcellularLocation>
</comment>
<evidence type="ECO:0000313" key="11">
    <source>
        <dbReference type="EMBL" id="BDE06101.1"/>
    </source>
</evidence>
<evidence type="ECO:0000256" key="5">
    <source>
        <dbReference type="ARBA" id="ARBA00022692"/>
    </source>
</evidence>
<evidence type="ECO:0000256" key="2">
    <source>
        <dbReference type="ARBA" id="ARBA00022448"/>
    </source>
</evidence>
<dbReference type="RefSeq" id="WP_317997089.1">
    <property type="nucleotide sequence ID" value="NZ_AP025523.1"/>
</dbReference>
<evidence type="ECO:0000256" key="4">
    <source>
        <dbReference type="ARBA" id="ARBA00022519"/>
    </source>
</evidence>
<keyword evidence="4" id="KW-0997">Cell inner membrane</keyword>
<evidence type="ECO:0000256" key="7">
    <source>
        <dbReference type="ARBA" id="ARBA00022989"/>
    </source>
</evidence>
<dbReference type="GO" id="GO:0015190">
    <property type="term" value="F:L-leucine transmembrane transporter activity"/>
    <property type="evidence" value="ECO:0007669"/>
    <property type="project" value="TreeGrafter"/>
</dbReference>
<keyword evidence="7 10" id="KW-1133">Transmembrane helix</keyword>
<feature type="transmembrane region" description="Helical" evidence="10">
    <location>
        <begin position="133"/>
        <end position="160"/>
    </location>
</feature>
<sequence length="293" mass="30173">MFAQQVLNGVFLGAVYALFAVGYTLVFGVLDILNLAHAAIFTAAAFSAFSLATMGVPLPAAFLAAAIVAGILGILLDKVAFAPLRRRNAGTLVPLISSIGVAIIIGATLRGIYGVDERHFATNGLDAAPAIHVGPVTFTTVELAIFAAAIALMLVLSWILRATTLGRRIRAVAEDRVAAALLGVNLERTIAATFFIASSLGGAAGVLTGLRYNSVTLDMGGPIELKGLAIIILGGMGSVTGAVVGAFIIGAVETLATALGLSEWRDAITFGVMFLILVLRPTGLFGKRALRQA</sequence>
<reference evidence="11 12" key="1">
    <citation type="journal article" date="2022" name="ISME Commun">
        <title>Vulcanimicrobium alpinus gen. nov. sp. nov., the first cultivated representative of the candidate phylum 'Eremiobacterota', is a metabolically versatile aerobic anoxygenic phototroph.</title>
        <authorList>
            <person name="Yabe S."/>
            <person name="Muto K."/>
            <person name="Abe K."/>
            <person name="Yokota A."/>
            <person name="Staudigel H."/>
            <person name="Tebo B.M."/>
        </authorList>
    </citation>
    <scope>NUCLEOTIDE SEQUENCE [LARGE SCALE GENOMIC DNA]</scope>
    <source>
        <strain evidence="11 12">WC8-2</strain>
    </source>
</reference>
<dbReference type="AlphaFoldDB" id="A0AAN2C9K0"/>
<dbReference type="InterPro" id="IPR052157">
    <property type="entry name" value="BCAA_transport_permease"/>
</dbReference>
<dbReference type="CDD" id="cd06582">
    <property type="entry name" value="TM_PBP1_LivH_like"/>
    <property type="match status" value="1"/>
</dbReference>
<dbReference type="InterPro" id="IPR001851">
    <property type="entry name" value="ABC_transp_permease"/>
</dbReference>
<feature type="transmembrane region" description="Helical" evidence="10">
    <location>
        <begin position="60"/>
        <end position="80"/>
    </location>
</feature>
<evidence type="ECO:0000256" key="6">
    <source>
        <dbReference type="ARBA" id="ARBA00022970"/>
    </source>
</evidence>
<keyword evidence="3" id="KW-1003">Cell membrane</keyword>
<dbReference type="PANTHER" id="PTHR11795">
    <property type="entry name" value="BRANCHED-CHAIN AMINO ACID TRANSPORT SYSTEM PERMEASE PROTEIN LIVH"/>
    <property type="match status" value="1"/>
</dbReference>
<dbReference type="EMBL" id="AP025523">
    <property type="protein sequence ID" value="BDE06101.1"/>
    <property type="molecule type" value="Genomic_DNA"/>
</dbReference>
<feature type="transmembrane region" description="Helical" evidence="10">
    <location>
        <begin position="228"/>
        <end position="252"/>
    </location>
</feature>
<keyword evidence="12" id="KW-1185">Reference proteome</keyword>
<protein>
    <submittedName>
        <fullName evidence="11">Branched-chain amino acid ABC transporter permease</fullName>
    </submittedName>
</protein>
<proteinExistence type="inferred from homology"/>
<dbReference type="GO" id="GO:0015808">
    <property type="term" value="P:L-alanine transport"/>
    <property type="evidence" value="ECO:0007669"/>
    <property type="project" value="TreeGrafter"/>
</dbReference>
<feature type="transmembrane region" description="Helical" evidence="10">
    <location>
        <begin position="6"/>
        <end position="28"/>
    </location>
</feature>
<organism evidence="11 12">
    <name type="scientific">Vulcanimicrobium alpinum</name>
    <dbReference type="NCBI Taxonomy" id="3016050"/>
    <lineage>
        <taxon>Bacteria</taxon>
        <taxon>Bacillati</taxon>
        <taxon>Vulcanimicrobiota</taxon>
        <taxon>Vulcanimicrobiia</taxon>
        <taxon>Vulcanimicrobiales</taxon>
        <taxon>Vulcanimicrobiaceae</taxon>
        <taxon>Vulcanimicrobium</taxon>
    </lineage>
</organism>